<organism evidence="2 3">
    <name type="scientific">Pomacea canaliculata</name>
    <name type="common">Golden apple snail</name>
    <dbReference type="NCBI Taxonomy" id="400727"/>
    <lineage>
        <taxon>Eukaryota</taxon>
        <taxon>Metazoa</taxon>
        <taxon>Spiralia</taxon>
        <taxon>Lophotrochozoa</taxon>
        <taxon>Mollusca</taxon>
        <taxon>Gastropoda</taxon>
        <taxon>Caenogastropoda</taxon>
        <taxon>Architaenioglossa</taxon>
        <taxon>Ampullarioidea</taxon>
        <taxon>Ampullariidae</taxon>
        <taxon>Pomacea</taxon>
    </lineage>
</organism>
<protein>
    <submittedName>
        <fullName evidence="2">Uncharacterized protein</fullName>
    </submittedName>
</protein>
<feature type="region of interest" description="Disordered" evidence="1">
    <location>
        <begin position="40"/>
        <end position="74"/>
    </location>
</feature>
<feature type="region of interest" description="Disordered" evidence="1">
    <location>
        <begin position="1"/>
        <end position="28"/>
    </location>
</feature>
<evidence type="ECO:0000313" key="3">
    <source>
        <dbReference type="Proteomes" id="UP000245119"/>
    </source>
</evidence>
<comment type="caution">
    <text evidence="2">The sequence shown here is derived from an EMBL/GenBank/DDBJ whole genome shotgun (WGS) entry which is preliminary data.</text>
</comment>
<gene>
    <name evidence="2" type="ORF">C0Q70_00809</name>
</gene>
<accession>A0A2T7PXR7</accession>
<sequence>MTFRLARLKKKPFRHQSSSDCFGRLPPNLARGPHETEFFISGPSRPHPRLTSLAFPPLPHPTNGGKQEKSGVEE</sequence>
<evidence type="ECO:0000313" key="2">
    <source>
        <dbReference type="EMBL" id="PVD38198.1"/>
    </source>
</evidence>
<dbReference type="Proteomes" id="UP000245119">
    <property type="component" value="Linkage Group LG1"/>
</dbReference>
<proteinExistence type="predicted"/>
<dbReference type="EMBL" id="PZQS01000001">
    <property type="protein sequence ID" value="PVD38198.1"/>
    <property type="molecule type" value="Genomic_DNA"/>
</dbReference>
<feature type="compositionally biased region" description="Basic residues" evidence="1">
    <location>
        <begin position="1"/>
        <end position="14"/>
    </location>
</feature>
<evidence type="ECO:0000256" key="1">
    <source>
        <dbReference type="SAM" id="MobiDB-lite"/>
    </source>
</evidence>
<dbReference type="AlphaFoldDB" id="A0A2T7PXR7"/>
<keyword evidence="3" id="KW-1185">Reference proteome</keyword>
<reference evidence="2 3" key="1">
    <citation type="submission" date="2018-04" db="EMBL/GenBank/DDBJ databases">
        <title>The genome of golden apple snail Pomacea canaliculata provides insight into stress tolerance and invasive adaptation.</title>
        <authorList>
            <person name="Liu C."/>
            <person name="Liu B."/>
            <person name="Ren Y."/>
            <person name="Zhang Y."/>
            <person name="Wang H."/>
            <person name="Li S."/>
            <person name="Jiang F."/>
            <person name="Yin L."/>
            <person name="Zhang G."/>
            <person name="Qian W."/>
            <person name="Fan W."/>
        </authorList>
    </citation>
    <scope>NUCLEOTIDE SEQUENCE [LARGE SCALE GENOMIC DNA]</scope>
    <source>
        <strain evidence="2">SZHN2017</strain>
        <tissue evidence="2">Muscle</tissue>
    </source>
</reference>
<name>A0A2T7PXR7_POMCA</name>